<feature type="compositionally biased region" description="Basic and acidic residues" evidence="1">
    <location>
        <begin position="241"/>
        <end position="255"/>
    </location>
</feature>
<feature type="compositionally biased region" description="Basic and acidic residues" evidence="1">
    <location>
        <begin position="82"/>
        <end position="98"/>
    </location>
</feature>
<reference evidence="2 3" key="1">
    <citation type="journal article" date="2014" name="Nat. Commun.">
        <title>Klebsormidium flaccidum genome reveals primary factors for plant terrestrial adaptation.</title>
        <authorList>
            <person name="Hori K."/>
            <person name="Maruyama F."/>
            <person name="Fujisawa T."/>
            <person name="Togashi T."/>
            <person name="Yamamoto N."/>
            <person name="Seo M."/>
            <person name="Sato S."/>
            <person name="Yamada T."/>
            <person name="Mori H."/>
            <person name="Tajima N."/>
            <person name="Moriyama T."/>
            <person name="Ikeuchi M."/>
            <person name="Watanabe M."/>
            <person name="Wada H."/>
            <person name="Kobayashi K."/>
            <person name="Saito M."/>
            <person name="Masuda T."/>
            <person name="Sasaki-Sekimoto Y."/>
            <person name="Mashiguchi K."/>
            <person name="Awai K."/>
            <person name="Shimojima M."/>
            <person name="Masuda S."/>
            <person name="Iwai M."/>
            <person name="Nobusawa T."/>
            <person name="Narise T."/>
            <person name="Kondo S."/>
            <person name="Saito H."/>
            <person name="Sato R."/>
            <person name="Murakawa M."/>
            <person name="Ihara Y."/>
            <person name="Oshima-Yamada Y."/>
            <person name="Ohtaka K."/>
            <person name="Satoh M."/>
            <person name="Sonobe K."/>
            <person name="Ishii M."/>
            <person name="Ohtani R."/>
            <person name="Kanamori-Sato M."/>
            <person name="Honoki R."/>
            <person name="Miyazaki D."/>
            <person name="Mochizuki H."/>
            <person name="Umetsu J."/>
            <person name="Higashi K."/>
            <person name="Shibata D."/>
            <person name="Kamiya Y."/>
            <person name="Sato N."/>
            <person name="Nakamura Y."/>
            <person name="Tabata S."/>
            <person name="Ida S."/>
            <person name="Kurokawa K."/>
            <person name="Ohta H."/>
        </authorList>
    </citation>
    <scope>NUCLEOTIDE SEQUENCE [LARGE SCALE GENOMIC DNA]</scope>
    <source>
        <strain evidence="2 3">NIES-2285</strain>
    </source>
</reference>
<keyword evidence="3" id="KW-1185">Reference proteome</keyword>
<dbReference type="Proteomes" id="UP000054558">
    <property type="component" value="Unassembled WGS sequence"/>
</dbReference>
<feature type="region of interest" description="Disordered" evidence="1">
    <location>
        <begin position="81"/>
        <end position="115"/>
    </location>
</feature>
<organism evidence="2 3">
    <name type="scientific">Klebsormidium nitens</name>
    <name type="common">Green alga</name>
    <name type="synonym">Ulothrix nitens</name>
    <dbReference type="NCBI Taxonomy" id="105231"/>
    <lineage>
        <taxon>Eukaryota</taxon>
        <taxon>Viridiplantae</taxon>
        <taxon>Streptophyta</taxon>
        <taxon>Klebsormidiophyceae</taxon>
        <taxon>Klebsormidiales</taxon>
        <taxon>Klebsormidiaceae</taxon>
        <taxon>Klebsormidium</taxon>
    </lineage>
</organism>
<proteinExistence type="predicted"/>
<evidence type="ECO:0000313" key="2">
    <source>
        <dbReference type="EMBL" id="GAQ88051.1"/>
    </source>
</evidence>
<feature type="region of interest" description="Disordered" evidence="1">
    <location>
        <begin position="161"/>
        <end position="278"/>
    </location>
</feature>
<feature type="compositionally biased region" description="Basic and acidic residues" evidence="1">
    <location>
        <begin position="182"/>
        <end position="205"/>
    </location>
</feature>
<evidence type="ECO:0000313" key="3">
    <source>
        <dbReference type="Proteomes" id="UP000054558"/>
    </source>
</evidence>
<gene>
    <name evidence="2" type="ORF">KFL_003960120</name>
</gene>
<accession>A0A1Y1IG17</accession>
<protein>
    <submittedName>
        <fullName evidence="2">Uncharacterized protein</fullName>
    </submittedName>
</protein>
<sequence length="278" mass="29910">MASFTPRLRQLFSSLHSQLALPAGAPASQTVLSQEGGKWSQYAQLIRAASGVSANRGVVVDQSEEVKSHAQHVSELGLSRAQENEKENMASQAEKQEKANWMPREPGLGDKTRAETLPQDNLRPEALGTTIPEITSRPGMFDPGSLDLRAIKELKAADVARQQDGGEWVQQPPQGDGGAPERPGRELNEEQLHESVDKLGERRGGGEGLGEQTKWGAPIGQNDPRAGDRFSGEGSPNKEFPPMHEDPALRGHREASGMGEGEPEHAPTQVGGQSQDTP</sequence>
<evidence type="ECO:0000256" key="1">
    <source>
        <dbReference type="SAM" id="MobiDB-lite"/>
    </source>
</evidence>
<name>A0A1Y1IG17_KLENI</name>
<dbReference type="AlphaFoldDB" id="A0A1Y1IG17"/>
<dbReference type="EMBL" id="DF237345">
    <property type="protein sequence ID" value="GAQ88051.1"/>
    <property type="molecule type" value="Genomic_DNA"/>
</dbReference>